<dbReference type="AlphaFoldDB" id="A0A3P6DUU5"/>
<gene>
    <name evidence="1" type="ORF">BOLC2T10062H</name>
</gene>
<accession>A0A3P6DUU5</accession>
<dbReference type="EMBL" id="LR031874">
    <property type="protein sequence ID" value="VDD24282.1"/>
    <property type="molecule type" value="Genomic_DNA"/>
</dbReference>
<protein>
    <recommendedName>
        <fullName evidence="2">RNase H type-1 domain-containing protein</fullName>
    </recommendedName>
</protein>
<proteinExistence type="predicted"/>
<evidence type="ECO:0008006" key="2">
    <source>
        <dbReference type="Google" id="ProtNLM"/>
    </source>
</evidence>
<name>A0A3P6DUU5_BRAOL</name>
<sequence>MSYLHDLHIATIHIETDCTDLVEMIGNPIDCLGFPSELVSCRLIRDGFVGFSIYYIPRSRNMRADFHSKEERSNDPIGAYTYSD</sequence>
<evidence type="ECO:0000313" key="1">
    <source>
        <dbReference type="EMBL" id="VDD24282.1"/>
    </source>
</evidence>
<organism evidence="1">
    <name type="scientific">Brassica oleracea</name>
    <name type="common">Wild cabbage</name>
    <dbReference type="NCBI Taxonomy" id="3712"/>
    <lineage>
        <taxon>Eukaryota</taxon>
        <taxon>Viridiplantae</taxon>
        <taxon>Streptophyta</taxon>
        <taxon>Embryophyta</taxon>
        <taxon>Tracheophyta</taxon>
        <taxon>Spermatophyta</taxon>
        <taxon>Magnoliopsida</taxon>
        <taxon>eudicotyledons</taxon>
        <taxon>Gunneridae</taxon>
        <taxon>Pentapetalae</taxon>
        <taxon>rosids</taxon>
        <taxon>malvids</taxon>
        <taxon>Brassicales</taxon>
        <taxon>Brassicaceae</taxon>
        <taxon>Brassiceae</taxon>
        <taxon>Brassica</taxon>
    </lineage>
</organism>
<reference evidence="1" key="1">
    <citation type="submission" date="2018-11" db="EMBL/GenBank/DDBJ databases">
        <authorList>
            <consortium name="Genoscope - CEA"/>
            <person name="William W."/>
        </authorList>
    </citation>
    <scope>NUCLEOTIDE SEQUENCE</scope>
</reference>